<dbReference type="EMBL" id="QNRM01000005">
    <property type="protein sequence ID" value="RBP19336.1"/>
    <property type="molecule type" value="Genomic_DNA"/>
</dbReference>
<dbReference type="OrthoDB" id="9784492at2"/>
<comment type="function">
    <text evidence="5">May be involved in the biosynthesis of molybdopterin.</text>
</comment>
<dbReference type="GO" id="GO:0005829">
    <property type="term" value="C:cytosol"/>
    <property type="evidence" value="ECO:0007669"/>
    <property type="project" value="TreeGrafter"/>
</dbReference>
<dbReference type="Gene3D" id="3.40.980.10">
    <property type="entry name" value="MoaB/Mog-like domain"/>
    <property type="match status" value="1"/>
</dbReference>
<evidence type="ECO:0000256" key="3">
    <source>
        <dbReference type="ARBA" id="ARBA00015262"/>
    </source>
</evidence>
<dbReference type="Proteomes" id="UP001161276">
    <property type="component" value="Unassembled WGS sequence"/>
</dbReference>
<evidence type="ECO:0000313" key="8">
    <source>
        <dbReference type="EMBL" id="RBP19336.1"/>
    </source>
</evidence>
<name>J4QXD5_9BURK</name>
<dbReference type="NCBIfam" id="TIGR02667">
    <property type="entry name" value="moaB_proteo"/>
    <property type="match status" value="1"/>
</dbReference>
<dbReference type="InterPro" id="IPR036425">
    <property type="entry name" value="MoaB/Mog-like_dom_sf"/>
</dbReference>
<evidence type="ECO:0000256" key="2">
    <source>
        <dbReference type="ARBA" id="ARBA00006112"/>
    </source>
</evidence>
<comment type="pathway">
    <text evidence="1 5">Cofactor biosynthesis; molybdopterin biosynthesis.</text>
</comment>
<sequence length="175" mass="19251">MSEEIPVPVSLACAVLTISDTRSAGDDTSGNLLAHSLAHAGHQCVRRDIVRDDIYQIRRVISDWIADPEVQIILTTGGTGFSHRDHTPEAILPLLDREIPGFGELFRQISYTEIGSSTIQSRAFAGSANQTLIFCLPGSNNACETAWAQILREQLDSGHRPCNFATHFKPKQEDH</sequence>
<reference evidence="8 9" key="1">
    <citation type="submission" date="2018-06" db="EMBL/GenBank/DDBJ databases">
        <title>Genomic Encyclopedia of Type Strains, Phase III (KMG-III): the genomes of soil and plant-associated and newly described type strains.</title>
        <authorList>
            <person name="Whitman W."/>
        </authorList>
    </citation>
    <scope>NUCLEOTIDE SEQUENCE [LARGE SCALE GENOMIC DNA]</scope>
    <source>
        <strain evidence="8 9">CECT 7342</strain>
    </source>
</reference>
<evidence type="ECO:0000256" key="1">
    <source>
        <dbReference type="ARBA" id="ARBA00005046"/>
    </source>
</evidence>
<keyword evidence="4 5" id="KW-0501">Molybdenum cofactor biosynthesis</keyword>
<dbReference type="NCBIfam" id="TIGR00177">
    <property type="entry name" value="molyb_syn"/>
    <property type="match status" value="1"/>
</dbReference>
<dbReference type="PANTHER" id="PTHR43232:SF2">
    <property type="entry name" value="MOLYBDENUM COFACTOR BIOSYNTHESIS PROTEIN B"/>
    <property type="match status" value="1"/>
</dbReference>
<dbReference type="PIRSF" id="PIRSF006443">
    <property type="entry name" value="MoaB"/>
    <property type="match status" value="1"/>
</dbReference>
<evidence type="ECO:0000313" key="7">
    <source>
        <dbReference type="EMBL" id="MDH2050681.1"/>
    </source>
</evidence>
<proteinExistence type="inferred from homology"/>
<dbReference type="RefSeq" id="WP_006222689.1">
    <property type="nucleotide sequence ID" value="NZ_ALJE01000005.1"/>
</dbReference>
<reference evidence="7" key="2">
    <citation type="submission" date="2022-09" db="EMBL/GenBank/DDBJ databases">
        <title>Intensive care unit water sources are persistently colonized with multi-drug resistant bacteria and are the site of extensive horizontal gene transfer of antibiotic resistance genes.</title>
        <authorList>
            <person name="Diorio-Toth L."/>
        </authorList>
    </citation>
    <scope>NUCLEOTIDE SEQUENCE</scope>
    <source>
        <strain evidence="7">GD03676</strain>
    </source>
</reference>
<dbReference type="CDD" id="cd00886">
    <property type="entry name" value="MogA_MoaB"/>
    <property type="match status" value="1"/>
</dbReference>
<accession>J4QXD5</accession>
<evidence type="ECO:0000256" key="4">
    <source>
        <dbReference type="ARBA" id="ARBA00023150"/>
    </source>
</evidence>
<dbReference type="PANTHER" id="PTHR43232">
    <property type="entry name" value="MOLYBDENUM COFACTOR BIOSYNTHESIS PROTEIN B"/>
    <property type="match status" value="1"/>
</dbReference>
<dbReference type="GO" id="GO:0006777">
    <property type="term" value="P:Mo-molybdopterin cofactor biosynthetic process"/>
    <property type="evidence" value="ECO:0007669"/>
    <property type="project" value="UniProtKB-UniRule"/>
</dbReference>
<protein>
    <recommendedName>
        <fullName evidence="3 5">Molybdenum cofactor biosynthesis protein B</fullName>
    </recommendedName>
</protein>
<dbReference type="SMART" id="SM00852">
    <property type="entry name" value="MoCF_biosynth"/>
    <property type="match status" value="1"/>
</dbReference>
<evidence type="ECO:0000256" key="5">
    <source>
        <dbReference type="PIRNR" id="PIRNR006443"/>
    </source>
</evidence>
<evidence type="ECO:0000313" key="10">
    <source>
        <dbReference type="Proteomes" id="UP001161276"/>
    </source>
</evidence>
<dbReference type="PROSITE" id="PS01078">
    <property type="entry name" value="MOCF_BIOSYNTHESIS_1"/>
    <property type="match status" value="1"/>
</dbReference>
<dbReference type="AlphaFoldDB" id="J4QXD5"/>
<evidence type="ECO:0000259" key="6">
    <source>
        <dbReference type="SMART" id="SM00852"/>
    </source>
</evidence>
<dbReference type="InterPro" id="IPR012245">
    <property type="entry name" value="MoaB"/>
</dbReference>
<dbReference type="EMBL" id="JAOCKG010000003">
    <property type="protein sequence ID" value="MDH2050681.1"/>
    <property type="molecule type" value="Genomic_DNA"/>
</dbReference>
<dbReference type="InterPro" id="IPR008284">
    <property type="entry name" value="MoCF_biosynth_CS"/>
</dbReference>
<dbReference type="eggNOG" id="COG0521">
    <property type="taxonomic scope" value="Bacteria"/>
</dbReference>
<comment type="caution">
    <text evidence="7">The sequence shown here is derived from an EMBL/GenBank/DDBJ whole genome shotgun (WGS) entry which is preliminary data.</text>
</comment>
<dbReference type="InterPro" id="IPR013484">
    <property type="entry name" value="MoaB_proteobac"/>
</dbReference>
<gene>
    <name evidence="7" type="primary">moaB</name>
    <name evidence="8" type="ORF">DFP87_105413</name>
    <name evidence="7" type="ORF">N5K24_09740</name>
</gene>
<accession>A0A366FYX4</accession>
<keyword evidence="9" id="KW-1185">Reference proteome</keyword>
<feature type="domain" description="MoaB/Mog" evidence="6">
    <location>
        <begin position="14"/>
        <end position="157"/>
    </location>
</feature>
<comment type="similarity">
    <text evidence="2 5">Belongs to the MoaB/Mog family.</text>
</comment>
<dbReference type="InterPro" id="IPR001453">
    <property type="entry name" value="MoaB/Mog_dom"/>
</dbReference>
<dbReference type="GeneID" id="99731261"/>
<evidence type="ECO:0000313" key="9">
    <source>
        <dbReference type="Proteomes" id="UP000252124"/>
    </source>
</evidence>
<dbReference type="SUPFAM" id="SSF53218">
    <property type="entry name" value="Molybdenum cofactor biosynthesis proteins"/>
    <property type="match status" value="1"/>
</dbReference>
<dbReference type="Pfam" id="PF00994">
    <property type="entry name" value="MoCF_biosynth"/>
    <property type="match status" value="1"/>
</dbReference>
<dbReference type="Proteomes" id="UP000252124">
    <property type="component" value="Unassembled WGS sequence"/>
</dbReference>
<organism evidence="7 10">
    <name type="scientific">Achromobacter marplatensis</name>
    <dbReference type="NCBI Taxonomy" id="470868"/>
    <lineage>
        <taxon>Bacteria</taxon>
        <taxon>Pseudomonadati</taxon>
        <taxon>Pseudomonadota</taxon>
        <taxon>Betaproteobacteria</taxon>
        <taxon>Burkholderiales</taxon>
        <taxon>Alcaligenaceae</taxon>
        <taxon>Achromobacter</taxon>
    </lineage>
</organism>